<dbReference type="AlphaFoldDB" id="A0A7G2C3Z6"/>
<name>A0A7G2C3Z6_9TRYP</name>
<dbReference type="Proteomes" id="UP000515908">
    <property type="component" value="Chromosome 01"/>
</dbReference>
<reference evidence="1 2" key="1">
    <citation type="submission" date="2020-08" db="EMBL/GenBank/DDBJ databases">
        <authorList>
            <person name="Newling K."/>
            <person name="Davey J."/>
            <person name="Forrester S."/>
        </authorList>
    </citation>
    <scope>NUCLEOTIDE SEQUENCE [LARGE SCALE GENOMIC DNA]</scope>
    <source>
        <strain evidence="2">Crithidia deanei Carvalho (ATCC PRA-265)</strain>
    </source>
</reference>
<dbReference type="VEuPathDB" id="TriTrypDB:ADEAN_000088400"/>
<dbReference type="EMBL" id="LR877145">
    <property type="protein sequence ID" value="CAD2213443.1"/>
    <property type="molecule type" value="Genomic_DNA"/>
</dbReference>
<gene>
    <name evidence="1" type="ORF">ADEAN_000088400</name>
</gene>
<organism evidence="1 2">
    <name type="scientific">Angomonas deanei</name>
    <dbReference type="NCBI Taxonomy" id="59799"/>
    <lineage>
        <taxon>Eukaryota</taxon>
        <taxon>Discoba</taxon>
        <taxon>Euglenozoa</taxon>
        <taxon>Kinetoplastea</taxon>
        <taxon>Metakinetoplastina</taxon>
        <taxon>Trypanosomatida</taxon>
        <taxon>Trypanosomatidae</taxon>
        <taxon>Strigomonadinae</taxon>
        <taxon>Angomonas</taxon>
    </lineage>
</organism>
<keyword evidence="2" id="KW-1185">Reference proteome</keyword>
<proteinExistence type="predicted"/>
<protein>
    <submittedName>
        <fullName evidence="1">Uncharacterized protein</fullName>
    </submittedName>
</protein>
<evidence type="ECO:0000313" key="1">
    <source>
        <dbReference type="EMBL" id="CAD2213443.1"/>
    </source>
</evidence>
<evidence type="ECO:0000313" key="2">
    <source>
        <dbReference type="Proteomes" id="UP000515908"/>
    </source>
</evidence>
<sequence>MIYVDLVVGDLQKRYPAAALTVETRQDTTVVECIDEASRRCFIPIAAKEDVVFDVNTLHHIVESACHEGCCSTYVCFVDNGGALSYYQCYSNAV</sequence>
<accession>A0A7G2C3Z6</accession>